<protein>
    <submittedName>
        <fullName evidence="1">Uncharacterized protein</fullName>
    </submittedName>
</protein>
<evidence type="ECO:0000313" key="1">
    <source>
        <dbReference type="EMBL" id="GIE07833.1"/>
    </source>
</evidence>
<evidence type="ECO:0000313" key="2">
    <source>
        <dbReference type="Proteomes" id="UP000637628"/>
    </source>
</evidence>
<dbReference type="EMBL" id="BOML01000090">
    <property type="protein sequence ID" value="GIE07833.1"/>
    <property type="molecule type" value="Genomic_DNA"/>
</dbReference>
<dbReference type="Proteomes" id="UP000637628">
    <property type="component" value="Unassembled WGS sequence"/>
</dbReference>
<keyword evidence="2" id="KW-1185">Reference proteome</keyword>
<accession>A0ABQ3ZDB4</accession>
<dbReference type="RefSeq" id="WP_344520719.1">
    <property type="nucleotide sequence ID" value="NZ_BAAATX010000049.1"/>
</dbReference>
<organism evidence="1 2">
    <name type="scientific">Paractinoplanes durhamensis</name>
    <dbReference type="NCBI Taxonomy" id="113563"/>
    <lineage>
        <taxon>Bacteria</taxon>
        <taxon>Bacillati</taxon>
        <taxon>Actinomycetota</taxon>
        <taxon>Actinomycetes</taxon>
        <taxon>Micromonosporales</taxon>
        <taxon>Micromonosporaceae</taxon>
        <taxon>Paractinoplanes</taxon>
    </lineage>
</organism>
<comment type="caution">
    <text evidence="1">The sequence shown here is derived from an EMBL/GenBank/DDBJ whole genome shotgun (WGS) entry which is preliminary data.</text>
</comment>
<reference evidence="1 2" key="1">
    <citation type="submission" date="2021-01" db="EMBL/GenBank/DDBJ databases">
        <title>Whole genome shotgun sequence of Actinoplanes durhamensis NBRC 14914.</title>
        <authorList>
            <person name="Komaki H."/>
            <person name="Tamura T."/>
        </authorList>
    </citation>
    <scope>NUCLEOTIDE SEQUENCE [LARGE SCALE GENOMIC DNA]</scope>
    <source>
        <strain evidence="1 2">NBRC 14914</strain>
    </source>
</reference>
<sequence length="47" mass="4639">MIRAGTLHRVAAAVTVALVGVGFALGGVHLANLHNGLIAASFTTVGL</sequence>
<gene>
    <name evidence="1" type="ORF">Adu01nite_91830</name>
</gene>
<name>A0ABQ3ZDB4_9ACTN</name>
<proteinExistence type="predicted"/>